<keyword evidence="2" id="KW-1185">Reference proteome</keyword>
<proteinExistence type="predicted"/>
<accession>A0ABQ3I0U4</accession>
<comment type="caution">
    <text evidence="1">The sequence shown here is derived from an EMBL/GenBank/DDBJ whole genome shotgun (WGS) entry which is preliminary data.</text>
</comment>
<dbReference type="EMBL" id="BNAF01000008">
    <property type="protein sequence ID" value="GHE39520.1"/>
    <property type="molecule type" value="Genomic_DNA"/>
</dbReference>
<evidence type="ECO:0000313" key="1">
    <source>
        <dbReference type="EMBL" id="GHE39520.1"/>
    </source>
</evidence>
<reference evidence="2" key="1">
    <citation type="journal article" date="2019" name="Int. J. Syst. Evol. Microbiol.">
        <title>The Global Catalogue of Microorganisms (GCM) 10K type strain sequencing project: providing services to taxonomists for standard genome sequencing and annotation.</title>
        <authorList>
            <consortium name="The Broad Institute Genomics Platform"/>
            <consortium name="The Broad Institute Genome Sequencing Center for Infectious Disease"/>
            <person name="Wu L."/>
            <person name="Ma J."/>
        </authorList>
    </citation>
    <scope>NUCLEOTIDE SEQUENCE [LARGE SCALE GENOMIC DNA]</scope>
    <source>
        <strain evidence="2">CGMCC 1.12966</strain>
    </source>
</reference>
<evidence type="ECO:0000313" key="2">
    <source>
        <dbReference type="Proteomes" id="UP000620550"/>
    </source>
</evidence>
<organism evidence="1 2">
    <name type="scientific">Sphingobacterium griseoflavum</name>
    <dbReference type="NCBI Taxonomy" id="1474952"/>
    <lineage>
        <taxon>Bacteria</taxon>
        <taxon>Pseudomonadati</taxon>
        <taxon>Bacteroidota</taxon>
        <taxon>Sphingobacteriia</taxon>
        <taxon>Sphingobacteriales</taxon>
        <taxon>Sphingobacteriaceae</taxon>
        <taxon>Sphingobacterium</taxon>
    </lineage>
</organism>
<dbReference type="Proteomes" id="UP000620550">
    <property type="component" value="Unassembled WGS sequence"/>
</dbReference>
<dbReference type="RefSeq" id="WP_189626862.1">
    <property type="nucleotide sequence ID" value="NZ_BNAF01000008.1"/>
</dbReference>
<gene>
    <name evidence="1" type="ORF">GCM10017764_23450</name>
</gene>
<sequence>MCEKLEYMPPVIQLEIIDLEEGFAAGSAIVRPVDNNGHVTVEWETDSDESKTINW</sequence>
<name>A0ABQ3I0U4_9SPHI</name>
<protein>
    <submittedName>
        <fullName evidence="1">Uncharacterized protein</fullName>
    </submittedName>
</protein>